<dbReference type="EMBL" id="VUJU01001573">
    <property type="protein sequence ID" value="KAF0764681.1"/>
    <property type="molecule type" value="Genomic_DNA"/>
</dbReference>
<feature type="transmembrane region" description="Helical" evidence="1">
    <location>
        <begin position="20"/>
        <end position="42"/>
    </location>
</feature>
<gene>
    <name evidence="2" type="ORF">FWK35_00001778</name>
</gene>
<organism evidence="2 3">
    <name type="scientific">Aphis craccivora</name>
    <name type="common">Cowpea aphid</name>
    <dbReference type="NCBI Taxonomy" id="307492"/>
    <lineage>
        <taxon>Eukaryota</taxon>
        <taxon>Metazoa</taxon>
        <taxon>Ecdysozoa</taxon>
        <taxon>Arthropoda</taxon>
        <taxon>Hexapoda</taxon>
        <taxon>Insecta</taxon>
        <taxon>Pterygota</taxon>
        <taxon>Neoptera</taxon>
        <taxon>Paraneoptera</taxon>
        <taxon>Hemiptera</taxon>
        <taxon>Sternorrhyncha</taxon>
        <taxon>Aphidomorpha</taxon>
        <taxon>Aphidoidea</taxon>
        <taxon>Aphididae</taxon>
        <taxon>Aphidini</taxon>
        <taxon>Aphis</taxon>
        <taxon>Aphis</taxon>
    </lineage>
</organism>
<evidence type="ECO:0000313" key="2">
    <source>
        <dbReference type="EMBL" id="KAF0764681.1"/>
    </source>
</evidence>
<accession>A0A6G0Z228</accession>
<dbReference type="Proteomes" id="UP000478052">
    <property type="component" value="Unassembled WGS sequence"/>
</dbReference>
<reference evidence="2 3" key="1">
    <citation type="submission" date="2019-08" db="EMBL/GenBank/DDBJ databases">
        <title>Whole genome of Aphis craccivora.</title>
        <authorList>
            <person name="Voronova N.V."/>
            <person name="Shulinski R.S."/>
            <person name="Bandarenka Y.V."/>
            <person name="Zhorov D.G."/>
            <person name="Warner D."/>
        </authorList>
    </citation>
    <scope>NUCLEOTIDE SEQUENCE [LARGE SCALE GENOMIC DNA]</scope>
    <source>
        <strain evidence="2">180601</strain>
        <tissue evidence="2">Whole Body</tissue>
    </source>
</reference>
<proteinExistence type="predicted"/>
<keyword evidence="1" id="KW-1133">Transmembrane helix</keyword>
<keyword evidence="1" id="KW-0812">Transmembrane</keyword>
<name>A0A6G0Z228_APHCR</name>
<protein>
    <submittedName>
        <fullName evidence="2">Uncharacterized protein</fullName>
    </submittedName>
</protein>
<comment type="caution">
    <text evidence="2">The sequence shown here is derived from an EMBL/GenBank/DDBJ whole genome shotgun (WGS) entry which is preliminary data.</text>
</comment>
<keyword evidence="3" id="KW-1185">Reference proteome</keyword>
<keyword evidence="1" id="KW-0472">Membrane</keyword>
<dbReference type="AlphaFoldDB" id="A0A6G0Z228"/>
<evidence type="ECO:0000256" key="1">
    <source>
        <dbReference type="SAM" id="Phobius"/>
    </source>
</evidence>
<evidence type="ECO:0000313" key="3">
    <source>
        <dbReference type="Proteomes" id="UP000478052"/>
    </source>
</evidence>
<sequence length="99" mass="11932">MENIGPVFFFFSLNRKIKALLRMTLIYELIIAYNWKTVFFYFKYESNMMHIAKYDSFHDILSERSDECIDFTMFFFSVCVYTKTCRNNTSISNFGDGFR</sequence>